<evidence type="ECO:0000256" key="8">
    <source>
        <dbReference type="ARBA" id="ARBA00023180"/>
    </source>
</evidence>
<dbReference type="GO" id="GO:0017064">
    <property type="term" value="F:fatty acid amide hydrolase activity"/>
    <property type="evidence" value="ECO:0007669"/>
    <property type="project" value="InterPro"/>
</dbReference>
<evidence type="ECO:0000256" key="16">
    <source>
        <dbReference type="ARBA" id="ARBA00048166"/>
    </source>
</evidence>
<sequence length="367" mass="40915">MLTIKRLTFSLLLLFYITTSVKGSGQAAQPAKTCTVNLDLLPLQRWNNFTSSCGFNLTKGREIINALIKSVVKPEVIELLQDVGAKLDDYLPLPYSDELRGLSSTLGLPLGDLVILNLLYDITAYDDSSSKACTSIVASDKQNKIIHGRNLDYQMQPKYLREITIQVDFQRNKKSLFMATTYVGYIGVITGCRHGAFSISGDERDKGKLWKNILTALNGGKSTFFAQRMILEQARNYEEALQMAINTPTIAPVYFILGGVKSWEGAIVVKDSGKVANVSLLGSDLKHPWYIVETNYDPWLRPPATDDRRDAAINAMNKVGKNNFSPQQLYNVLSVNLVFNKDTTYTTIMSAADPSVYHTMIRYDAPN</sequence>
<evidence type="ECO:0000256" key="7">
    <source>
        <dbReference type="ARBA" id="ARBA00023145"/>
    </source>
</evidence>
<keyword evidence="25" id="KW-1185">Reference proteome</keyword>
<dbReference type="GO" id="GO:0017040">
    <property type="term" value="F:N-acylsphingosine amidohydrolase activity"/>
    <property type="evidence" value="ECO:0007669"/>
    <property type="project" value="UniProtKB-EC"/>
</dbReference>
<evidence type="ECO:0000313" key="24">
    <source>
        <dbReference type="Ensembl" id="ENSCINP00000033772.1"/>
    </source>
</evidence>
<evidence type="ECO:0000256" key="21">
    <source>
        <dbReference type="SAM" id="SignalP"/>
    </source>
</evidence>
<evidence type="ECO:0000256" key="4">
    <source>
        <dbReference type="ARBA" id="ARBA00022729"/>
    </source>
</evidence>
<accession>A0A1W2WCM9</accession>
<evidence type="ECO:0000313" key="25">
    <source>
        <dbReference type="Proteomes" id="UP000008144"/>
    </source>
</evidence>
<evidence type="ECO:0000256" key="2">
    <source>
        <dbReference type="ARBA" id="ARBA00005730"/>
    </source>
</evidence>
<evidence type="ECO:0000256" key="5">
    <source>
        <dbReference type="ARBA" id="ARBA00022801"/>
    </source>
</evidence>
<dbReference type="GO" id="GO:0047412">
    <property type="term" value="F:N-(long-chain-acyl)ethanolamine deacylase activity"/>
    <property type="evidence" value="ECO:0007669"/>
    <property type="project" value="UniProtKB-EC"/>
</dbReference>
<evidence type="ECO:0000256" key="3">
    <source>
        <dbReference type="ARBA" id="ARBA00011891"/>
    </source>
</evidence>
<reference evidence="24" key="4">
    <citation type="submission" date="2025-09" db="UniProtKB">
        <authorList>
            <consortium name="Ensembl"/>
        </authorList>
    </citation>
    <scope>IDENTIFICATION</scope>
</reference>
<evidence type="ECO:0000256" key="14">
    <source>
        <dbReference type="ARBA" id="ARBA00047719"/>
    </source>
</evidence>
<dbReference type="HOGENOM" id="CLU_054401_0_0_1"/>
<dbReference type="GO" id="GO:0005764">
    <property type="term" value="C:lysosome"/>
    <property type="evidence" value="ECO:0007669"/>
    <property type="project" value="UniProtKB-UniRule"/>
</dbReference>
<comment type="catalytic activity">
    <reaction evidence="15">
        <text>N-dodecanoylsphing-4-enine + H2O = dodecanoate + sphing-4-enine</text>
        <dbReference type="Rhea" id="RHEA:41291"/>
        <dbReference type="ChEBI" id="CHEBI:15377"/>
        <dbReference type="ChEBI" id="CHEBI:18262"/>
        <dbReference type="ChEBI" id="CHEBI:57756"/>
        <dbReference type="ChEBI" id="CHEBI:72956"/>
    </reaction>
    <physiologicalReaction direction="left-to-right" evidence="15">
        <dbReference type="Rhea" id="RHEA:41292"/>
    </physiologicalReaction>
</comment>
<dbReference type="EC" id="3.5.1.60" evidence="10"/>
<evidence type="ECO:0000256" key="13">
    <source>
        <dbReference type="ARBA" id="ARBA00047347"/>
    </source>
</evidence>
<evidence type="ECO:0000256" key="19">
    <source>
        <dbReference type="PIRNR" id="PIRNR017632"/>
    </source>
</evidence>
<dbReference type="Ensembl" id="ENSCINT00000034218.1">
    <property type="protein sequence ID" value="ENSCINP00000033772.1"/>
    <property type="gene ID" value="ENSCING00000020237.1"/>
</dbReference>
<comment type="catalytic activity">
    <reaction evidence="14">
        <text>N-dodecanoylethanolamine + H2O = dodecanoate + ethanolamine</text>
        <dbReference type="Rhea" id="RHEA:45456"/>
        <dbReference type="ChEBI" id="CHEBI:15377"/>
        <dbReference type="ChEBI" id="CHEBI:18262"/>
        <dbReference type="ChEBI" id="CHEBI:57603"/>
        <dbReference type="ChEBI" id="CHEBI:85263"/>
    </reaction>
    <physiologicalReaction direction="left-to-right" evidence="14">
        <dbReference type="Rhea" id="RHEA:45457"/>
    </physiologicalReaction>
</comment>
<dbReference type="InterPro" id="IPR029132">
    <property type="entry name" value="CBAH/NAAA_C"/>
</dbReference>
<dbReference type="MEROPS" id="C89.002"/>
<evidence type="ECO:0000259" key="22">
    <source>
        <dbReference type="Pfam" id="PF02275"/>
    </source>
</evidence>
<reference evidence="25" key="1">
    <citation type="journal article" date="2002" name="Science">
        <title>The draft genome of Ciona intestinalis: insights into chordate and vertebrate origins.</title>
        <authorList>
            <person name="Dehal P."/>
            <person name="Satou Y."/>
            <person name="Campbell R.K."/>
            <person name="Chapman J."/>
            <person name="Degnan B."/>
            <person name="De Tomaso A."/>
            <person name="Davidson B."/>
            <person name="Di Gregorio A."/>
            <person name="Gelpke M."/>
            <person name="Goodstein D.M."/>
            <person name="Harafuji N."/>
            <person name="Hastings K.E."/>
            <person name="Ho I."/>
            <person name="Hotta K."/>
            <person name="Huang W."/>
            <person name="Kawashima T."/>
            <person name="Lemaire P."/>
            <person name="Martinez D."/>
            <person name="Meinertzhagen I.A."/>
            <person name="Necula S."/>
            <person name="Nonaka M."/>
            <person name="Putnam N."/>
            <person name="Rash S."/>
            <person name="Saiga H."/>
            <person name="Satake M."/>
            <person name="Terry A."/>
            <person name="Yamada L."/>
            <person name="Wang H.G."/>
            <person name="Awazu S."/>
            <person name="Azumi K."/>
            <person name="Boore J."/>
            <person name="Branno M."/>
            <person name="Chin-Bow S."/>
            <person name="DeSantis R."/>
            <person name="Doyle S."/>
            <person name="Francino P."/>
            <person name="Keys D.N."/>
            <person name="Haga S."/>
            <person name="Hayashi H."/>
            <person name="Hino K."/>
            <person name="Imai K.S."/>
            <person name="Inaba K."/>
            <person name="Kano S."/>
            <person name="Kobayashi K."/>
            <person name="Kobayashi M."/>
            <person name="Lee B.I."/>
            <person name="Makabe K.W."/>
            <person name="Manohar C."/>
            <person name="Matassi G."/>
            <person name="Medina M."/>
            <person name="Mochizuki Y."/>
            <person name="Mount S."/>
            <person name="Morishita T."/>
            <person name="Miura S."/>
            <person name="Nakayama A."/>
            <person name="Nishizaka S."/>
            <person name="Nomoto H."/>
            <person name="Ohta F."/>
            <person name="Oishi K."/>
            <person name="Rigoutsos I."/>
            <person name="Sano M."/>
            <person name="Sasaki A."/>
            <person name="Sasakura Y."/>
            <person name="Shoguchi E."/>
            <person name="Shin-i T."/>
            <person name="Spagnuolo A."/>
            <person name="Stainier D."/>
            <person name="Suzuki M.M."/>
            <person name="Tassy O."/>
            <person name="Takatori N."/>
            <person name="Tokuoka M."/>
            <person name="Yagi K."/>
            <person name="Yoshizaki F."/>
            <person name="Wada S."/>
            <person name="Zhang C."/>
            <person name="Hyatt P.D."/>
            <person name="Larimer F."/>
            <person name="Detter C."/>
            <person name="Doggett N."/>
            <person name="Glavina T."/>
            <person name="Hawkins T."/>
            <person name="Richardson P."/>
            <person name="Lucas S."/>
            <person name="Kohara Y."/>
            <person name="Levine M."/>
            <person name="Satoh N."/>
            <person name="Rokhsar D.S."/>
        </authorList>
    </citation>
    <scope>NUCLEOTIDE SEQUENCE [LARGE SCALE GENOMIC DNA]</scope>
</reference>
<evidence type="ECO:0000256" key="1">
    <source>
        <dbReference type="ARBA" id="ARBA00004872"/>
    </source>
</evidence>
<evidence type="ECO:0000256" key="11">
    <source>
        <dbReference type="ARBA" id="ARBA00040404"/>
    </source>
</evidence>
<dbReference type="RefSeq" id="XP_026690759.1">
    <property type="nucleotide sequence ID" value="XM_026834958.1"/>
</dbReference>
<dbReference type="Pfam" id="PF02275">
    <property type="entry name" value="CBAH"/>
    <property type="match status" value="1"/>
</dbReference>
<comment type="similarity">
    <text evidence="2 19">Belongs to the acid ceramidase family.</text>
</comment>
<dbReference type="EC" id="3.5.1.23" evidence="3"/>
<evidence type="ECO:0000256" key="15">
    <source>
        <dbReference type="ARBA" id="ARBA00047993"/>
    </source>
</evidence>
<comment type="catalytic activity">
    <reaction evidence="16">
        <text>N-hexadecanoylethanolamine + H2O = ethanolamine + hexadecanoate</text>
        <dbReference type="Rhea" id="RHEA:45064"/>
        <dbReference type="ChEBI" id="CHEBI:7896"/>
        <dbReference type="ChEBI" id="CHEBI:15377"/>
        <dbReference type="ChEBI" id="CHEBI:57603"/>
        <dbReference type="ChEBI" id="CHEBI:71464"/>
    </reaction>
    <physiologicalReaction direction="left-to-right" evidence="16">
        <dbReference type="Rhea" id="RHEA:45065"/>
    </physiologicalReaction>
</comment>
<evidence type="ECO:0000256" key="12">
    <source>
        <dbReference type="ARBA" id="ARBA00042519"/>
    </source>
</evidence>
<keyword evidence="7" id="KW-0865">Zymogen</keyword>
<feature type="domain" description="Acid ceramidase N-terminal" evidence="23">
    <location>
        <begin position="30"/>
        <end position="91"/>
    </location>
</feature>
<dbReference type="KEGG" id="cin:100185070"/>
<evidence type="ECO:0000256" key="17">
    <source>
        <dbReference type="ARBA" id="ARBA00048217"/>
    </source>
</evidence>
<comment type="subunit">
    <text evidence="9">Heterodimer of an alpha and a beta subunit, produced by autocatalytic cleavage.</text>
</comment>
<dbReference type="AlphaFoldDB" id="H2XVT8"/>
<dbReference type="GO" id="GO:0006631">
    <property type="term" value="P:fatty acid metabolic process"/>
    <property type="evidence" value="ECO:0007669"/>
    <property type="project" value="InterPro"/>
</dbReference>
<dbReference type="OrthoDB" id="5273684at2759"/>
<keyword evidence="4 21" id="KW-0732">Signal</keyword>
<dbReference type="EMBL" id="EAAA01000322">
    <property type="status" value="NOT_ANNOTATED_CDS"/>
    <property type="molecule type" value="Genomic_DNA"/>
</dbReference>
<evidence type="ECO:0000256" key="6">
    <source>
        <dbReference type="ARBA" id="ARBA00023098"/>
    </source>
</evidence>
<dbReference type="Pfam" id="PF15508">
    <property type="entry name" value="NAAA-beta"/>
    <property type="match status" value="1"/>
</dbReference>
<protein>
    <recommendedName>
        <fullName evidence="11">N-acylethanolamine-hydrolyzing acid amidase</fullName>
        <ecNumber evidence="3">3.5.1.23</ecNumber>
        <ecNumber evidence="10">3.5.1.60</ecNumber>
    </recommendedName>
    <alternativeName>
        <fullName evidence="12">Acylsphingosine deacylase NAAA</fullName>
    </alternativeName>
</protein>
<comment type="pathway">
    <text evidence="1">Lipid metabolism; fatty acid metabolism.</text>
</comment>
<comment type="catalytic activity">
    <reaction evidence="13">
        <text>an N-(long-chain fatty acyl)ethanolamine + H2O = a long-chain fatty acid + ethanolamine</text>
        <dbReference type="Rhea" id="RHEA:17505"/>
        <dbReference type="ChEBI" id="CHEBI:15377"/>
        <dbReference type="ChEBI" id="CHEBI:15897"/>
        <dbReference type="ChEBI" id="CHEBI:57560"/>
        <dbReference type="ChEBI" id="CHEBI:57603"/>
        <dbReference type="EC" id="3.5.1.60"/>
    </reaction>
    <physiologicalReaction direction="left-to-right" evidence="13">
        <dbReference type="Rhea" id="RHEA:17506"/>
    </physiologicalReaction>
</comment>
<proteinExistence type="inferred from homology"/>
<gene>
    <name evidence="24" type="primary">LOC100185070</name>
</gene>
<reference evidence="24" key="2">
    <citation type="journal article" date="2008" name="Genome Biol.">
        <title>Improved genome assembly and evidence-based global gene model set for the chordate Ciona intestinalis: new insight into intron and operon populations.</title>
        <authorList>
            <person name="Satou Y."/>
            <person name="Mineta K."/>
            <person name="Ogasawara M."/>
            <person name="Sasakura Y."/>
            <person name="Shoguchi E."/>
            <person name="Ueno K."/>
            <person name="Yamada L."/>
            <person name="Matsumoto J."/>
            <person name="Wasserscheid J."/>
            <person name="Dewar K."/>
            <person name="Wiley G.B."/>
            <person name="Macmil S.L."/>
            <person name="Roe B.A."/>
            <person name="Zeller R.W."/>
            <person name="Hastings K.E."/>
            <person name="Lemaire P."/>
            <person name="Lindquist E."/>
            <person name="Endo T."/>
            <person name="Hotta K."/>
            <person name="Inaba K."/>
        </authorList>
    </citation>
    <scope>NUCLEOTIDE SEQUENCE [LARGE SCALE GENOMIC DNA]</scope>
    <source>
        <strain evidence="24">wild type</strain>
    </source>
</reference>
<dbReference type="RefSeq" id="XP_002128649.1">
    <property type="nucleotide sequence ID" value="XM_002128613.3"/>
</dbReference>
<dbReference type="Gene3D" id="3.60.60.10">
    <property type="entry name" value="Penicillin V Acylase, Chain A"/>
    <property type="match status" value="1"/>
</dbReference>
<dbReference type="PANTHER" id="PTHR28583:SF4">
    <property type="entry name" value="N-ACYLETHANOLAMINE-HYDROLYZING ACID AMIDASE"/>
    <property type="match status" value="1"/>
</dbReference>
<keyword evidence="6 19" id="KW-0443">Lipid metabolism</keyword>
<dbReference type="PIRSF" id="PIRSF017632">
    <property type="entry name" value="Acid_ceramidase-like"/>
    <property type="match status" value="1"/>
</dbReference>
<keyword evidence="8" id="KW-0325">Glycoprotein</keyword>
<dbReference type="RefSeq" id="XP_026690758.1">
    <property type="nucleotide sequence ID" value="XM_026834957.1"/>
</dbReference>
<name>H2XVT8_CIOIN</name>
<evidence type="ECO:0000256" key="9">
    <source>
        <dbReference type="ARBA" id="ARBA00038527"/>
    </source>
</evidence>
<keyword evidence="5 19" id="KW-0378">Hydrolase</keyword>
<dbReference type="PANTHER" id="PTHR28583">
    <property type="entry name" value="ACID AMIDASE"/>
    <property type="match status" value="1"/>
</dbReference>
<evidence type="ECO:0000259" key="23">
    <source>
        <dbReference type="Pfam" id="PF15508"/>
    </source>
</evidence>
<dbReference type="InterPro" id="IPR029130">
    <property type="entry name" value="Acid_ceramidase_N"/>
</dbReference>
<dbReference type="GO" id="GO:0016810">
    <property type="term" value="F:hydrolase activity, acting on carbon-nitrogen (but not peptide) bonds"/>
    <property type="evidence" value="ECO:0000318"/>
    <property type="project" value="GO_Central"/>
</dbReference>
<organism evidence="24 25">
    <name type="scientific">Ciona intestinalis</name>
    <name type="common">Transparent sea squirt</name>
    <name type="synonym">Ascidia intestinalis</name>
    <dbReference type="NCBI Taxonomy" id="7719"/>
    <lineage>
        <taxon>Eukaryota</taxon>
        <taxon>Metazoa</taxon>
        <taxon>Chordata</taxon>
        <taxon>Tunicata</taxon>
        <taxon>Ascidiacea</taxon>
        <taxon>Phlebobranchia</taxon>
        <taxon>Cionidae</taxon>
        <taxon>Ciona</taxon>
    </lineage>
</organism>
<accession>H2XVT8</accession>
<reference evidence="24" key="3">
    <citation type="submission" date="2025-08" db="UniProtKB">
        <authorList>
            <consortium name="Ensembl"/>
        </authorList>
    </citation>
    <scope>IDENTIFICATION</scope>
</reference>
<dbReference type="InParanoid" id="H2XVT8"/>
<evidence type="ECO:0000256" key="10">
    <source>
        <dbReference type="ARBA" id="ARBA00039046"/>
    </source>
</evidence>
<evidence type="ECO:0000256" key="20">
    <source>
        <dbReference type="PIRSR" id="PIRSR017632-1"/>
    </source>
</evidence>
<evidence type="ECO:0000256" key="18">
    <source>
        <dbReference type="ARBA" id="ARBA00048716"/>
    </source>
</evidence>
<dbReference type="GeneID" id="100185070"/>
<comment type="catalytic activity">
    <reaction evidence="18">
        <text>N-tetradecanoylethanolamine + H2O = tetradecanoate + ethanolamine</text>
        <dbReference type="Rhea" id="RHEA:45452"/>
        <dbReference type="ChEBI" id="CHEBI:15377"/>
        <dbReference type="ChEBI" id="CHEBI:30807"/>
        <dbReference type="ChEBI" id="CHEBI:57603"/>
        <dbReference type="ChEBI" id="CHEBI:85262"/>
    </reaction>
    <physiologicalReaction direction="left-to-right" evidence="18">
        <dbReference type="Rhea" id="RHEA:45453"/>
    </physiologicalReaction>
</comment>
<dbReference type="FunFam" id="3.60.60.10:FF:000006">
    <property type="entry name" value="N-acylethanolamine-hydrolyzing acid amidase"/>
    <property type="match status" value="1"/>
</dbReference>
<comment type="catalytic activity">
    <reaction evidence="17">
        <text>N-hexadecanoylsphing-4-enine + H2O = sphing-4-enine + hexadecanoate</text>
        <dbReference type="Rhea" id="RHEA:38891"/>
        <dbReference type="ChEBI" id="CHEBI:7896"/>
        <dbReference type="ChEBI" id="CHEBI:15377"/>
        <dbReference type="ChEBI" id="CHEBI:57756"/>
        <dbReference type="ChEBI" id="CHEBI:72959"/>
    </reaction>
    <physiologicalReaction direction="left-to-right" evidence="17">
        <dbReference type="Rhea" id="RHEA:38892"/>
    </physiologicalReaction>
</comment>
<feature type="active site" description="Nucleophile" evidence="20">
    <location>
        <position position="133"/>
    </location>
</feature>
<feature type="chain" id="PRO_5014093652" description="N-acylethanolamine-hydrolyzing acid amidase" evidence="21">
    <location>
        <begin position="24"/>
        <end position="367"/>
    </location>
</feature>
<feature type="domain" description="Choloylglycine hydrolase/NAAA C-terminal" evidence="22">
    <location>
        <begin position="133"/>
        <end position="263"/>
    </location>
</feature>
<dbReference type="Proteomes" id="UP000008144">
    <property type="component" value="Chromosome 1"/>
</dbReference>
<dbReference type="InterPro" id="IPR016699">
    <property type="entry name" value="Acid_ceramidase-like"/>
</dbReference>
<dbReference type="GeneTree" id="ENSGT00530000063548"/>
<dbReference type="OMA" id="TIWHARN"/>
<feature type="signal peptide" evidence="21">
    <location>
        <begin position="1"/>
        <end position="23"/>
    </location>
</feature>